<reference evidence="1 2" key="1">
    <citation type="journal article" date="2019" name="Appl. Microbiol. Biotechnol.">
        <title>Differential efficiency of wild type rhizogenic strains for rol gene transformation of plants.</title>
        <authorList>
            <person name="Desmet S."/>
            <person name="De Keyser E."/>
            <person name="Van Vaerenbergh J."/>
            <person name="Baeyen S."/>
            <person name="Van Huylenbroeck J."/>
            <person name="Geelen D."/>
            <person name="Dhooghe E."/>
        </authorList>
    </citation>
    <scope>NUCLEOTIDE SEQUENCE [LARGE SCALE GENOMIC DNA]</scope>
    <source>
        <strain evidence="1 2">MAFF210266</strain>
    </source>
</reference>
<dbReference type="EMBL" id="SGOE01000008">
    <property type="protein sequence ID" value="TRB03479.1"/>
    <property type="molecule type" value="Genomic_DNA"/>
</dbReference>
<gene>
    <name evidence="1" type="ORF">EXN61_21695</name>
</gene>
<organism evidence="1 2">
    <name type="scientific">Agrobacterium tumefaciens</name>
    <dbReference type="NCBI Taxonomy" id="358"/>
    <lineage>
        <taxon>Bacteria</taxon>
        <taxon>Pseudomonadati</taxon>
        <taxon>Pseudomonadota</taxon>
        <taxon>Alphaproteobacteria</taxon>
        <taxon>Hyphomicrobiales</taxon>
        <taxon>Rhizobiaceae</taxon>
        <taxon>Rhizobium/Agrobacterium group</taxon>
        <taxon>Agrobacterium</taxon>
        <taxon>Agrobacterium tumefaciens complex</taxon>
    </lineage>
</organism>
<protein>
    <submittedName>
        <fullName evidence="1">Uncharacterized protein</fullName>
    </submittedName>
</protein>
<evidence type="ECO:0000313" key="1">
    <source>
        <dbReference type="EMBL" id="TRB03479.1"/>
    </source>
</evidence>
<proteinExistence type="predicted"/>
<sequence>MAKKTSKSESLSIRMDPKTRFMLEFVARLRGQTITTVIERAITESANRATIQREYDEETSWRDFWSVNEGERSLKIAGEPQLHPTFEEERRLAFTKRFWPFFYKNKKCDTFREDYLDILWPSIDNIIENHDDLKHSNINAGPEYMSSLLSDAKIDPPRWPPLERSGFAAAMDDDDIPF</sequence>
<comment type="caution">
    <text evidence="1">The sequence shown here is derived from an EMBL/GenBank/DDBJ whole genome shotgun (WGS) entry which is preliminary data.</text>
</comment>
<evidence type="ECO:0000313" key="2">
    <source>
        <dbReference type="Proteomes" id="UP000317023"/>
    </source>
</evidence>
<dbReference type="AlphaFoldDB" id="A0A546XRV5"/>
<dbReference type="Proteomes" id="UP000317023">
    <property type="component" value="Unassembled WGS sequence"/>
</dbReference>
<dbReference type="RefSeq" id="WP_142859135.1">
    <property type="nucleotide sequence ID" value="NZ_SGOE01000008.1"/>
</dbReference>
<name>A0A546XRV5_AGRTU</name>
<accession>A0A546XRV5</accession>